<dbReference type="PANTHER" id="PTHR42695:SF5">
    <property type="entry name" value="GLUTAMINE AMIDOTRANSFERASE YLR126C-RELATED"/>
    <property type="match status" value="1"/>
</dbReference>
<dbReference type="GO" id="GO:0016740">
    <property type="term" value="F:transferase activity"/>
    <property type="evidence" value="ECO:0007669"/>
    <property type="project" value="UniProtKB-KW"/>
</dbReference>
<dbReference type="InterPro" id="IPR017926">
    <property type="entry name" value="GATASE"/>
</dbReference>
<dbReference type="InterPro" id="IPR044992">
    <property type="entry name" value="ChyE-like"/>
</dbReference>
<keyword evidence="2" id="KW-0808">Transferase</keyword>
<feature type="domain" description="Glutamine amidotransferase" evidence="1">
    <location>
        <begin position="55"/>
        <end position="189"/>
    </location>
</feature>
<keyword evidence="3" id="KW-1185">Reference proteome</keyword>
<dbReference type="AlphaFoldDB" id="A0A4V6NPB7"/>
<name>A0A4V6NPB7_9GAMM</name>
<organism evidence="2 3">
    <name type="scientific">Chromatocurvus halotolerans</name>
    <dbReference type="NCBI Taxonomy" id="1132028"/>
    <lineage>
        <taxon>Bacteria</taxon>
        <taxon>Pseudomonadati</taxon>
        <taxon>Pseudomonadota</taxon>
        <taxon>Gammaproteobacteria</taxon>
        <taxon>Cellvibrionales</taxon>
        <taxon>Halieaceae</taxon>
        <taxon>Chromatocurvus</taxon>
    </lineage>
</organism>
<evidence type="ECO:0000313" key="2">
    <source>
        <dbReference type="EMBL" id="TCO73220.1"/>
    </source>
</evidence>
<proteinExistence type="predicted"/>
<dbReference type="EMBL" id="SLWX01000016">
    <property type="protein sequence ID" value="TCO73220.1"/>
    <property type="molecule type" value="Genomic_DNA"/>
</dbReference>
<sequence length="239" mass="27812">MKLGILRTDTVRPEWSARFGEYPDMFMRLLGRLDPSLEFRVYHVERQEYPDDIDEVDAYLITGSKFSVYDDEPWIYRLADFVRELHARRKTMIGICFGHQMIAHALGGETRKSHRGWGVGLHRHRLHGRPDWSDDGDAQFRILVSHQDQVERVAPGTEVLAGSDFCENAVCQIGDHILTFQGHPEFEPDYAREIMQLRRETIGEETYQAGMDSLDEQPETERIGRWLLAFLHKRDRAVA</sequence>
<evidence type="ECO:0000259" key="1">
    <source>
        <dbReference type="Pfam" id="PF00117"/>
    </source>
</evidence>
<reference evidence="2 3" key="1">
    <citation type="submission" date="2019-03" db="EMBL/GenBank/DDBJ databases">
        <title>Genomic Encyclopedia of Type Strains, Phase IV (KMG-IV): sequencing the most valuable type-strain genomes for metagenomic binning, comparative biology and taxonomic classification.</title>
        <authorList>
            <person name="Goeker M."/>
        </authorList>
    </citation>
    <scope>NUCLEOTIDE SEQUENCE [LARGE SCALE GENOMIC DNA]</scope>
    <source>
        <strain evidence="2 3">DSM 23344</strain>
    </source>
</reference>
<accession>A0A4V6NPB7</accession>
<dbReference type="Proteomes" id="UP000294980">
    <property type="component" value="Unassembled WGS sequence"/>
</dbReference>
<dbReference type="PROSITE" id="PS51273">
    <property type="entry name" value="GATASE_TYPE_1"/>
    <property type="match status" value="1"/>
</dbReference>
<keyword evidence="2" id="KW-0315">Glutamine amidotransferase</keyword>
<dbReference type="PANTHER" id="PTHR42695">
    <property type="entry name" value="GLUTAMINE AMIDOTRANSFERASE YLR126C-RELATED"/>
    <property type="match status" value="1"/>
</dbReference>
<dbReference type="Gene3D" id="3.40.50.880">
    <property type="match status" value="1"/>
</dbReference>
<dbReference type="RefSeq" id="WP_117319130.1">
    <property type="nucleotide sequence ID" value="NZ_QQSW01000020.1"/>
</dbReference>
<comment type="caution">
    <text evidence="2">The sequence shown here is derived from an EMBL/GenBank/DDBJ whole genome shotgun (WGS) entry which is preliminary data.</text>
</comment>
<dbReference type="InterPro" id="IPR029062">
    <property type="entry name" value="Class_I_gatase-like"/>
</dbReference>
<dbReference type="CDD" id="cd01741">
    <property type="entry name" value="GATase1_1"/>
    <property type="match status" value="1"/>
</dbReference>
<gene>
    <name evidence="2" type="ORF">EV688_11656</name>
</gene>
<dbReference type="GO" id="GO:0005829">
    <property type="term" value="C:cytosol"/>
    <property type="evidence" value="ECO:0007669"/>
    <property type="project" value="TreeGrafter"/>
</dbReference>
<dbReference type="SUPFAM" id="SSF52317">
    <property type="entry name" value="Class I glutamine amidotransferase-like"/>
    <property type="match status" value="1"/>
</dbReference>
<dbReference type="OrthoDB" id="9813383at2"/>
<dbReference type="Pfam" id="PF00117">
    <property type="entry name" value="GATase"/>
    <property type="match status" value="1"/>
</dbReference>
<protein>
    <submittedName>
        <fullName evidence="2">GMP synthase-like glutamine amidotransferase</fullName>
    </submittedName>
</protein>
<evidence type="ECO:0000313" key="3">
    <source>
        <dbReference type="Proteomes" id="UP000294980"/>
    </source>
</evidence>